<keyword evidence="2" id="KW-1185">Reference proteome</keyword>
<evidence type="ECO:0000313" key="2">
    <source>
        <dbReference type="Proteomes" id="UP000230066"/>
    </source>
</evidence>
<dbReference type="AlphaFoldDB" id="A0A4E0QZZ6"/>
<dbReference type="Proteomes" id="UP000230066">
    <property type="component" value="Unassembled WGS sequence"/>
</dbReference>
<proteinExistence type="predicted"/>
<protein>
    <submittedName>
        <fullName evidence="1">Uncharacterized protein</fullName>
    </submittedName>
</protein>
<accession>A0A4E0QZZ6</accession>
<sequence>MKPPLSEFRFILHIPVSRNHIRSAFQRDNEINLLFQS</sequence>
<gene>
    <name evidence="1" type="ORF">D915_008248</name>
</gene>
<comment type="caution">
    <text evidence="1">The sequence shown here is derived from an EMBL/GenBank/DDBJ whole genome shotgun (WGS) entry which is preliminary data.</text>
</comment>
<evidence type="ECO:0000313" key="1">
    <source>
        <dbReference type="EMBL" id="THD21129.1"/>
    </source>
</evidence>
<organism evidence="1 2">
    <name type="scientific">Fasciola hepatica</name>
    <name type="common">Liver fluke</name>
    <dbReference type="NCBI Taxonomy" id="6192"/>
    <lineage>
        <taxon>Eukaryota</taxon>
        <taxon>Metazoa</taxon>
        <taxon>Spiralia</taxon>
        <taxon>Lophotrochozoa</taxon>
        <taxon>Platyhelminthes</taxon>
        <taxon>Trematoda</taxon>
        <taxon>Digenea</taxon>
        <taxon>Plagiorchiida</taxon>
        <taxon>Echinostomata</taxon>
        <taxon>Echinostomatoidea</taxon>
        <taxon>Fasciolidae</taxon>
        <taxon>Fasciola</taxon>
    </lineage>
</organism>
<name>A0A4E0QZZ6_FASHE</name>
<dbReference type="EMBL" id="JXXN02003830">
    <property type="protein sequence ID" value="THD21129.1"/>
    <property type="molecule type" value="Genomic_DNA"/>
</dbReference>
<reference evidence="1" key="1">
    <citation type="submission" date="2019-03" db="EMBL/GenBank/DDBJ databases">
        <title>Improved annotation for the trematode Fasciola hepatica.</title>
        <authorList>
            <person name="Choi Y.-J."/>
            <person name="Martin J."/>
            <person name="Mitreva M."/>
        </authorList>
    </citation>
    <scope>NUCLEOTIDE SEQUENCE [LARGE SCALE GENOMIC DNA]</scope>
</reference>